<dbReference type="PIRSF" id="PIRSF039090">
    <property type="entry name" value="Flis"/>
    <property type="match status" value="1"/>
</dbReference>
<dbReference type="NCBIfam" id="TIGR00208">
    <property type="entry name" value="fliS"/>
    <property type="match status" value="1"/>
</dbReference>
<name>A0AA51X6Z5_9GAMM</name>
<dbReference type="InterPro" id="IPR003713">
    <property type="entry name" value="FliS"/>
</dbReference>
<dbReference type="AlphaFoldDB" id="A0AA51X6Z5"/>
<dbReference type="Proteomes" id="UP001239782">
    <property type="component" value="Chromosome"/>
</dbReference>
<evidence type="ECO:0000256" key="3">
    <source>
        <dbReference type="ARBA" id="ARBA00022490"/>
    </source>
</evidence>
<keyword evidence="7" id="KW-0966">Cell projection</keyword>
<gene>
    <name evidence="7" type="primary">fliS</name>
    <name evidence="7" type="ORF">Q9312_01710</name>
</gene>
<dbReference type="InterPro" id="IPR036584">
    <property type="entry name" value="FliS_sf"/>
</dbReference>
<keyword evidence="3 6" id="KW-0963">Cytoplasm</keyword>
<dbReference type="EMBL" id="CP133548">
    <property type="protein sequence ID" value="WMS87653.1"/>
    <property type="molecule type" value="Genomic_DNA"/>
</dbReference>
<reference evidence="7 8" key="1">
    <citation type="submission" date="2023-08" db="EMBL/GenBank/DDBJ databases">
        <title>Pleionea litopenaei sp. nov., isolated from stomach of juvenile Litopenaeus vannamei.</title>
        <authorList>
            <person name="Rho A.M."/>
            <person name="Hwang C.Y."/>
        </authorList>
    </citation>
    <scope>NUCLEOTIDE SEQUENCE [LARGE SCALE GENOMIC DNA]</scope>
    <source>
        <strain evidence="7 8">HL-JVS1</strain>
    </source>
</reference>
<dbReference type="CDD" id="cd16098">
    <property type="entry name" value="FliS"/>
    <property type="match status" value="1"/>
</dbReference>
<keyword evidence="8" id="KW-1185">Reference proteome</keyword>
<accession>A0AA51X6Z5</accession>
<evidence type="ECO:0000256" key="4">
    <source>
        <dbReference type="ARBA" id="ARBA00022795"/>
    </source>
</evidence>
<comment type="subcellular location">
    <subcellularLocation>
        <location evidence="1 6">Cytoplasm</location>
        <location evidence="1 6">Cytosol</location>
    </subcellularLocation>
</comment>
<dbReference type="GO" id="GO:0044780">
    <property type="term" value="P:bacterial-type flagellum assembly"/>
    <property type="evidence" value="ECO:0007669"/>
    <property type="project" value="InterPro"/>
</dbReference>
<evidence type="ECO:0000313" key="7">
    <source>
        <dbReference type="EMBL" id="WMS87653.1"/>
    </source>
</evidence>
<comment type="similarity">
    <text evidence="2 6">Belongs to the FliS family.</text>
</comment>
<dbReference type="KEGG" id="plei:Q9312_01710"/>
<keyword evidence="5" id="KW-0143">Chaperone</keyword>
<sequence>MGVTGALAYKKLGTATDVENASPHRLIQMLLEGAIEKVNRSKYFIKKSMVAEKGEHISWAISIIGGLQGSLDKEKGGEIANTLNELYDYCTAQLAIANIQNSTEELDKVLSVLSEIKEGWDGIKEQAEAQ</sequence>
<evidence type="ECO:0000256" key="6">
    <source>
        <dbReference type="PIRNR" id="PIRNR039090"/>
    </source>
</evidence>
<dbReference type="Gene3D" id="1.20.120.340">
    <property type="entry name" value="Flagellar protein FliS"/>
    <property type="match status" value="1"/>
</dbReference>
<keyword evidence="4 6" id="KW-1005">Bacterial flagellum biogenesis</keyword>
<keyword evidence="7" id="KW-0282">Flagellum</keyword>
<dbReference type="PANTHER" id="PTHR34773:SF1">
    <property type="entry name" value="FLAGELLAR SECRETION CHAPERONE FLIS"/>
    <property type="match status" value="1"/>
</dbReference>
<dbReference type="GO" id="GO:0005829">
    <property type="term" value="C:cytosol"/>
    <property type="evidence" value="ECO:0007669"/>
    <property type="project" value="UniProtKB-SubCell"/>
</dbReference>
<dbReference type="SUPFAM" id="SSF101116">
    <property type="entry name" value="Flagellar export chaperone FliS"/>
    <property type="match status" value="1"/>
</dbReference>
<keyword evidence="7" id="KW-0969">Cilium</keyword>
<proteinExistence type="inferred from homology"/>
<evidence type="ECO:0000256" key="5">
    <source>
        <dbReference type="ARBA" id="ARBA00023186"/>
    </source>
</evidence>
<dbReference type="GO" id="GO:0071973">
    <property type="term" value="P:bacterial-type flagellum-dependent cell motility"/>
    <property type="evidence" value="ECO:0007669"/>
    <property type="project" value="TreeGrafter"/>
</dbReference>
<evidence type="ECO:0000256" key="2">
    <source>
        <dbReference type="ARBA" id="ARBA00008787"/>
    </source>
</evidence>
<dbReference type="PANTHER" id="PTHR34773">
    <property type="entry name" value="FLAGELLAR SECRETION CHAPERONE FLIS"/>
    <property type="match status" value="1"/>
</dbReference>
<dbReference type="RefSeq" id="WP_309202795.1">
    <property type="nucleotide sequence ID" value="NZ_CP133548.1"/>
</dbReference>
<evidence type="ECO:0000313" key="8">
    <source>
        <dbReference type="Proteomes" id="UP001239782"/>
    </source>
</evidence>
<organism evidence="7 8">
    <name type="scientific">Pleionea litopenaei</name>
    <dbReference type="NCBI Taxonomy" id="3070815"/>
    <lineage>
        <taxon>Bacteria</taxon>
        <taxon>Pseudomonadati</taxon>
        <taxon>Pseudomonadota</taxon>
        <taxon>Gammaproteobacteria</taxon>
        <taxon>Oceanospirillales</taxon>
        <taxon>Pleioneaceae</taxon>
        <taxon>Pleionea</taxon>
    </lineage>
</organism>
<protein>
    <recommendedName>
        <fullName evidence="6">Flagellar secretion chaperone FliS</fullName>
    </recommendedName>
</protein>
<evidence type="ECO:0000256" key="1">
    <source>
        <dbReference type="ARBA" id="ARBA00004514"/>
    </source>
</evidence>
<dbReference type="Pfam" id="PF02561">
    <property type="entry name" value="FliS"/>
    <property type="match status" value="1"/>
</dbReference>